<feature type="transmembrane region" description="Helical" evidence="1">
    <location>
        <begin position="39"/>
        <end position="59"/>
    </location>
</feature>
<evidence type="ECO:0000313" key="3">
    <source>
        <dbReference type="Proteomes" id="UP000798046"/>
    </source>
</evidence>
<proteinExistence type="predicted"/>
<name>A0ABQ6TPX8_9BACT</name>
<dbReference type="RefSeq" id="WP_151154554.1">
    <property type="nucleotide sequence ID" value="NZ_VZRA01000001.1"/>
</dbReference>
<dbReference type="Proteomes" id="UP000798046">
    <property type="component" value="Unassembled WGS sequence"/>
</dbReference>
<comment type="caution">
    <text evidence="2">The sequence shown here is derived from an EMBL/GenBank/DDBJ whole genome shotgun (WGS) entry which is preliminary data.</text>
</comment>
<keyword evidence="1" id="KW-0472">Membrane</keyword>
<feature type="transmembrane region" description="Helical" evidence="1">
    <location>
        <begin position="12"/>
        <end position="33"/>
    </location>
</feature>
<keyword evidence="1" id="KW-0812">Transmembrane</keyword>
<keyword evidence="3" id="KW-1185">Reference proteome</keyword>
<accession>A0ABQ6TPX8</accession>
<reference evidence="2 3" key="1">
    <citation type="journal article" date="2020" name="Microorganisms">
        <title>Description of Three Novel Members in the Family Geobacteraceae, Oryzomonas japonicum gen. nov., sp. nov., Oryzomonas sagensis sp. nov., and Oryzomonas ruber sp. nov.</title>
        <authorList>
            <person name="Xu Z."/>
            <person name="Masuda Y."/>
            <person name="Hayakawa C."/>
            <person name="Ushijima N."/>
            <person name="Kawano K."/>
            <person name="Shiratori Y."/>
            <person name="Senoo K."/>
            <person name="Itoh H."/>
        </authorList>
    </citation>
    <scope>NUCLEOTIDE SEQUENCE [LARGE SCALE GENOMIC DNA]</scope>
    <source>
        <strain evidence="2 3">Red100</strain>
    </source>
</reference>
<evidence type="ECO:0000256" key="1">
    <source>
        <dbReference type="SAM" id="Phobius"/>
    </source>
</evidence>
<dbReference type="EMBL" id="VZRA01000001">
    <property type="protein sequence ID" value="KAB0671070.1"/>
    <property type="molecule type" value="Genomic_DNA"/>
</dbReference>
<evidence type="ECO:0000313" key="2">
    <source>
        <dbReference type="EMBL" id="KAB0671070.1"/>
    </source>
</evidence>
<keyword evidence="1" id="KW-1133">Transmembrane helix</keyword>
<sequence>MRLLITKIWNWWDVWLLKWCAFLFGIAAGAYFHAAVLPYVWVILVLAALLAIRPAIAYWKK</sequence>
<protein>
    <submittedName>
        <fullName evidence="2">Uncharacterized protein</fullName>
    </submittedName>
</protein>
<gene>
    <name evidence="2" type="ORF">F6V30_00310</name>
</gene>
<organism evidence="2 3">
    <name type="scientific">Oryzomonas sagensis</name>
    <dbReference type="NCBI Taxonomy" id="2603857"/>
    <lineage>
        <taxon>Bacteria</taxon>
        <taxon>Pseudomonadati</taxon>
        <taxon>Thermodesulfobacteriota</taxon>
        <taxon>Desulfuromonadia</taxon>
        <taxon>Geobacterales</taxon>
        <taxon>Geobacteraceae</taxon>
        <taxon>Oryzomonas</taxon>
    </lineage>
</organism>